<dbReference type="EMBL" id="WJQU01000002">
    <property type="protein sequence ID" value="KAJ6643000.1"/>
    <property type="molecule type" value="Genomic_DNA"/>
</dbReference>
<evidence type="ECO:0000256" key="4">
    <source>
        <dbReference type="ARBA" id="ARBA00022461"/>
    </source>
</evidence>
<keyword evidence="3 12" id="KW-0813">Transport</keyword>
<proteinExistence type="inferred from homology"/>
<accession>A0A9Q0S4B8</accession>
<evidence type="ECO:0000256" key="3">
    <source>
        <dbReference type="ARBA" id="ARBA00022448"/>
    </source>
</evidence>
<evidence type="ECO:0000256" key="10">
    <source>
        <dbReference type="ARBA" id="ARBA00023201"/>
    </source>
</evidence>
<evidence type="ECO:0000313" key="14">
    <source>
        <dbReference type="EMBL" id="KAJ6643000.1"/>
    </source>
</evidence>
<keyword evidence="7" id="KW-0915">Sodium</keyword>
<evidence type="ECO:0000256" key="2">
    <source>
        <dbReference type="ARBA" id="ARBA00007193"/>
    </source>
</evidence>
<dbReference type="InterPro" id="IPR001873">
    <property type="entry name" value="ENaC"/>
</dbReference>
<keyword evidence="10 12" id="KW-0739">Sodium transport</keyword>
<dbReference type="Gene3D" id="1.10.287.770">
    <property type="entry name" value="YojJ-like"/>
    <property type="match status" value="1"/>
</dbReference>
<dbReference type="OrthoDB" id="8188903at2759"/>
<keyword evidence="9 13" id="KW-0472">Membrane</keyword>
<dbReference type="Pfam" id="PF00858">
    <property type="entry name" value="ASC"/>
    <property type="match status" value="1"/>
</dbReference>
<evidence type="ECO:0000313" key="15">
    <source>
        <dbReference type="Proteomes" id="UP001151699"/>
    </source>
</evidence>
<dbReference type="GO" id="GO:0015280">
    <property type="term" value="F:ligand-gated sodium channel activity"/>
    <property type="evidence" value="ECO:0007669"/>
    <property type="project" value="TreeGrafter"/>
</dbReference>
<evidence type="ECO:0000256" key="8">
    <source>
        <dbReference type="ARBA" id="ARBA00023065"/>
    </source>
</evidence>
<evidence type="ECO:0000256" key="9">
    <source>
        <dbReference type="ARBA" id="ARBA00023136"/>
    </source>
</evidence>
<keyword evidence="11 12" id="KW-0407">Ion channel</keyword>
<evidence type="ECO:0000256" key="11">
    <source>
        <dbReference type="ARBA" id="ARBA00023303"/>
    </source>
</evidence>
<feature type="transmembrane region" description="Helical" evidence="13">
    <location>
        <begin position="272"/>
        <end position="296"/>
    </location>
</feature>
<organism evidence="14 15">
    <name type="scientific">Pseudolycoriella hygida</name>
    <dbReference type="NCBI Taxonomy" id="35572"/>
    <lineage>
        <taxon>Eukaryota</taxon>
        <taxon>Metazoa</taxon>
        <taxon>Ecdysozoa</taxon>
        <taxon>Arthropoda</taxon>
        <taxon>Hexapoda</taxon>
        <taxon>Insecta</taxon>
        <taxon>Pterygota</taxon>
        <taxon>Neoptera</taxon>
        <taxon>Endopterygota</taxon>
        <taxon>Diptera</taxon>
        <taxon>Nematocera</taxon>
        <taxon>Sciaroidea</taxon>
        <taxon>Sciaridae</taxon>
        <taxon>Pseudolycoriella</taxon>
    </lineage>
</organism>
<evidence type="ECO:0000256" key="5">
    <source>
        <dbReference type="ARBA" id="ARBA00022692"/>
    </source>
</evidence>
<comment type="subcellular location">
    <subcellularLocation>
        <location evidence="1">Membrane</location>
        <topology evidence="1">Multi-pass membrane protein</topology>
    </subcellularLocation>
</comment>
<keyword evidence="4 12" id="KW-0894">Sodium channel</keyword>
<evidence type="ECO:0000256" key="12">
    <source>
        <dbReference type="RuleBase" id="RU000679"/>
    </source>
</evidence>
<dbReference type="GO" id="GO:0005886">
    <property type="term" value="C:plasma membrane"/>
    <property type="evidence" value="ECO:0007669"/>
    <property type="project" value="TreeGrafter"/>
</dbReference>
<name>A0A9Q0S4B8_9DIPT</name>
<dbReference type="PANTHER" id="PTHR11690">
    <property type="entry name" value="AMILORIDE-SENSITIVE SODIUM CHANNEL-RELATED"/>
    <property type="match status" value="1"/>
</dbReference>
<keyword evidence="8 12" id="KW-0406">Ion transport</keyword>
<evidence type="ECO:0000256" key="1">
    <source>
        <dbReference type="ARBA" id="ARBA00004141"/>
    </source>
</evidence>
<keyword evidence="6 13" id="KW-1133">Transmembrane helix</keyword>
<gene>
    <name evidence="14" type="primary">del-1</name>
    <name evidence="14" type="ORF">Bhyg_07956</name>
</gene>
<reference evidence="14" key="1">
    <citation type="submission" date="2022-07" db="EMBL/GenBank/DDBJ databases">
        <authorList>
            <person name="Trinca V."/>
            <person name="Uliana J.V.C."/>
            <person name="Torres T.T."/>
            <person name="Ward R.J."/>
            <person name="Monesi N."/>
        </authorList>
    </citation>
    <scope>NUCLEOTIDE SEQUENCE</scope>
    <source>
        <strain evidence="14">HSMRA1968</strain>
        <tissue evidence="14">Whole embryos</tissue>
    </source>
</reference>
<dbReference type="Proteomes" id="UP001151699">
    <property type="component" value="Chromosome B"/>
</dbReference>
<protein>
    <submittedName>
        <fullName evidence="14">Degenerin del-1</fullName>
    </submittedName>
</protein>
<sequence>MDDFISDVSFFTGNCYACRFCENGMECPKNFTDILEKFRTGCKEIIGNCTWNGKPFECCDAFLPLKTEFGLCFSTNSMHTSPTYGRRLIMNHKTGAGKLEFIATEDVSVHLHAPHEIPSLIEGDIKEKVLYGSVKEIIISVIEMVNDPTTIDVSINHRKCRFPWEMEDDDGQLKSFYKFYDHSICMLKCAEDIQRKYCDCIHHLMPVEGEAVLYKERRNCKCLPSCIEPEYNTIFSSAEAYHDEPGSLVSISMLDLPKQRFIRNIVGTNLDFVISVGGIVGLFFGASILSIIDVIYTICWRRNTIKTITNMRSKIRFGKETKRAKRET</sequence>
<comment type="similarity">
    <text evidence="2 12">Belongs to the amiloride-sensitive sodium channel (TC 1.A.6) family.</text>
</comment>
<dbReference type="AlphaFoldDB" id="A0A9Q0S4B8"/>
<comment type="caution">
    <text evidence="14">The sequence shown here is derived from an EMBL/GenBank/DDBJ whole genome shotgun (WGS) entry which is preliminary data.</text>
</comment>
<evidence type="ECO:0000256" key="6">
    <source>
        <dbReference type="ARBA" id="ARBA00022989"/>
    </source>
</evidence>
<keyword evidence="5 12" id="KW-0812">Transmembrane</keyword>
<dbReference type="Gene3D" id="2.60.470.10">
    <property type="entry name" value="Acid-sensing ion channels like domains"/>
    <property type="match status" value="1"/>
</dbReference>
<dbReference type="PANTHER" id="PTHR11690:SF184">
    <property type="entry name" value="PICKPOCKET 31"/>
    <property type="match status" value="1"/>
</dbReference>
<evidence type="ECO:0000256" key="13">
    <source>
        <dbReference type="SAM" id="Phobius"/>
    </source>
</evidence>
<evidence type="ECO:0000256" key="7">
    <source>
        <dbReference type="ARBA" id="ARBA00023053"/>
    </source>
</evidence>
<keyword evidence="15" id="KW-1185">Reference proteome</keyword>